<dbReference type="InterPro" id="IPR001179">
    <property type="entry name" value="PPIase_FKBP_dom"/>
</dbReference>
<dbReference type="PROSITE" id="PS50059">
    <property type="entry name" value="FKBP_PPIASE"/>
    <property type="match status" value="1"/>
</dbReference>
<protein>
    <recommendedName>
        <fullName evidence="2 5">peptidylprolyl isomerase</fullName>
        <ecNumber evidence="2 5">5.2.1.8</ecNumber>
    </recommendedName>
</protein>
<evidence type="ECO:0000256" key="2">
    <source>
        <dbReference type="ARBA" id="ARBA00013194"/>
    </source>
</evidence>
<name>A0A9N8DQ28_9STRA</name>
<dbReference type="InterPro" id="IPR046357">
    <property type="entry name" value="PPIase_dom_sf"/>
</dbReference>
<sequence length="214" mass="22647">MKRSIVCPSFLVSAVSVFFFIAAPKHVSAFLLVRSPVNNIATSSKCLRPTVLLYSSETTTSSFDQYSLEDPDQDLAYQDTRLGTGDVAADDGLLVTVAYKGSLLSNGKVFDEGPGISFRLGDGTVIPGWERGIIGMKVGGKRTLKIPPNLAYGDQGAGGGVIPPNAHLIFECELKGIATSPTEEVLVQVKNLPPLTIVAIVVVLGNFLLLAAPQ</sequence>
<dbReference type="GO" id="GO:0003755">
    <property type="term" value="F:peptidyl-prolyl cis-trans isomerase activity"/>
    <property type="evidence" value="ECO:0007669"/>
    <property type="project" value="UniProtKB-KW"/>
</dbReference>
<reference evidence="7" key="1">
    <citation type="submission" date="2020-06" db="EMBL/GenBank/DDBJ databases">
        <authorList>
            <consortium name="Plant Systems Biology data submission"/>
        </authorList>
    </citation>
    <scope>NUCLEOTIDE SEQUENCE</scope>
    <source>
        <strain evidence="7">D6</strain>
    </source>
</reference>
<dbReference type="AlphaFoldDB" id="A0A9N8DQ28"/>
<comment type="catalytic activity">
    <reaction evidence="1 5">
        <text>[protein]-peptidylproline (omega=180) = [protein]-peptidylproline (omega=0)</text>
        <dbReference type="Rhea" id="RHEA:16237"/>
        <dbReference type="Rhea" id="RHEA-COMP:10747"/>
        <dbReference type="Rhea" id="RHEA-COMP:10748"/>
        <dbReference type="ChEBI" id="CHEBI:83833"/>
        <dbReference type="ChEBI" id="CHEBI:83834"/>
        <dbReference type="EC" id="5.2.1.8"/>
    </reaction>
</comment>
<evidence type="ECO:0000256" key="3">
    <source>
        <dbReference type="ARBA" id="ARBA00023110"/>
    </source>
</evidence>
<evidence type="ECO:0000256" key="1">
    <source>
        <dbReference type="ARBA" id="ARBA00000971"/>
    </source>
</evidence>
<keyword evidence="8" id="KW-1185">Reference proteome</keyword>
<comment type="caution">
    <text evidence="7">The sequence shown here is derived from an EMBL/GenBank/DDBJ whole genome shotgun (WGS) entry which is preliminary data.</text>
</comment>
<dbReference type="EC" id="5.2.1.8" evidence="2 5"/>
<keyword evidence="4 5" id="KW-0413">Isomerase</keyword>
<dbReference type="PANTHER" id="PTHR43811:SF19">
    <property type="entry name" value="39 KDA FK506-BINDING NUCLEAR PROTEIN"/>
    <property type="match status" value="1"/>
</dbReference>
<evidence type="ECO:0000313" key="7">
    <source>
        <dbReference type="EMBL" id="CAB9504764.1"/>
    </source>
</evidence>
<evidence type="ECO:0000256" key="4">
    <source>
        <dbReference type="ARBA" id="ARBA00023235"/>
    </source>
</evidence>
<dbReference type="Proteomes" id="UP001153069">
    <property type="component" value="Unassembled WGS sequence"/>
</dbReference>
<accession>A0A9N8DQ28</accession>
<keyword evidence="3 5" id="KW-0697">Rotamase</keyword>
<dbReference type="EMBL" id="CAICTM010000206">
    <property type="protein sequence ID" value="CAB9504764.1"/>
    <property type="molecule type" value="Genomic_DNA"/>
</dbReference>
<dbReference type="SUPFAM" id="SSF54534">
    <property type="entry name" value="FKBP-like"/>
    <property type="match status" value="1"/>
</dbReference>
<dbReference type="Gene3D" id="3.10.50.40">
    <property type="match status" value="1"/>
</dbReference>
<gene>
    <name evidence="7" type="ORF">SEMRO_207_G086970.1</name>
</gene>
<dbReference type="OrthoDB" id="1902587at2759"/>
<organism evidence="7 8">
    <name type="scientific">Seminavis robusta</name>
    <dbReference type="NCBI Taxonomy" id="568900"/>
    <lineage>
        <taxon>Eukaryota</taxon>
        <taxon>Sar</taxon>
        <taxon>Stramenopiles</taxon>
        <taxon>Ochrophyta</taxon>
        <taxon>Bacillariophyta</taxon>
        <taxon>Bacillariophyceae</taxon>
        <taxon>Bacillariophycidae</taxon>
        <taxon>Naviculales</taxon>
        <taxon>Naviculaceae</taxon>
        <taxon>Seminavis</taxon>
    </lineage>
</organism>
<dbReference type="Pfam" id="PF00254">
    <property type="entry name" value="FKBP_C"/>
    <property type="match status" value="1"/>
</dbReference>
<evidence type="ECO:0000259" key="6">
    <source>
        <dbReference type="PROSITE" id="PS50059"/>
    </source>
</evidence>
<evidence type="ECO:0000313" key="8">
    <source>
        <dbReference type="Proteomes" id="UP001153069"/>
    </source>
</evidence>
<proteinExistence type="predicted"/>
<feature type="domain" description="PPIase FKBP-type" evidence="6">
    <location>
        <begin position="92"/>
        <end position="178"/>
    </location>
</feature>
<dbReference type="PANTHER" id="PTHR43811">
    <property type="entry name" value="FKBP-TYPE PEPTIDYL-PROLYL CIS-TRANS ISOMERASE FKPA"/>
    <property type="match status" value="1"/>
</dbReference>
<evidence type="ECO:0000256" key="5">
    <source>
        <dbReference type="PROSITE-ProRule" id="PRU00277"/>
    </source>
</evidence>